<proteinExistence type="predicted"/>
<evidence type="ECO:0000313" key="1">
    <source>
        <dbReference type="EMBL" id="GAA1633203.1"/>
    </source>
</evidence>
<dbReference type="Pfam" id="PF00805">
    <property type="entry name" value="Pentapeptide"/>
    <property type="match status" value="2"/>
</dbReference>
<dbReference type="Gene3D" id="2.160.20.80">
    <property type="entry name" value="E3 ubiquitin-protein ligase SopA"/>
    <property type="match status" value="1"/>
</dbReference>
<sequence>MLIGIALTALTSLLLALMLGPVARWLAGERGPLTDRDRSSLSANERLEAVNNARHTLLQAVTGLVVIGGVVFTGQGLWYTAQTLNSARQSQATTEQGQITDRYTKAVEQLGSGTIDVRLGGIYALERLAKDSPRDHSTIYDVLAAFVREHDPATEAAQPVQPASDVQAALTVLSRRDTTHDRQGRISLAGVRVSGAALAGGNLSRVDLSFADLSNADLTGADLSGADLNTASLSGTLLTEANLSGADLAGTDLTSAALQGAQLTHAQLSGARMTEADLPKARLTGAGLSWTTLTRADLTNATLTHADMRFAQLRSAKLANAKLDGADLCGAALKDADLRGANLTGANMRNITGPATAAIQAVATTDGTTLFGSFGSDRTQQGLVNYCYGDHH</sequence>
<accession>A0ABN2F7T7</accession>
<keyword evidence="2" id="KW-1185">Reference proteome</keyword>
<comment type="caution">
    <text evidence="1">The sequence shown here is derived from an EMBL/GenBank/DDBJ whole genome shotgun (WGS) entry which is preliminary data.</text>
</comment>
<dbReference type="Proteomes" id="UP001500064">
    <property type="component" value="Unassembled WGS sequence"/>
</dbReference>
<dbReference type="InterPro" id="IPR001646">
    <property type="entry name" value="5peptide_repeat"/>
</dbReference>
<reference evidence="1 2" key="1">
    <citation type="journal article" date="2019" name="Int. J. Syst. Evol. Microbiol.">
        <title>The Global Catalogue of Microorganisms (GCM) 10K type strain sequencing project: providing services to taxonomists for standard genome sequencing and annotation.</title>
        <authorList>
            <consortium name="The Broad Institute Genomics Platform"/>
            <consortium name="The Broad Institute Genome Sequencing Center for Infectious Disease"/>
            <person name="Wu L."/>
            <person name="Ma J."/>
        </authorList>
    </citation>
    <scope>NUCLEOTIDE SEQUENCE [LARGE SCALE GENOMIC DNA]</scope>
    <source>
        <strain evidence="1 2">JCM 13929</strain>
    </source>
</reference>
<dbReference type="EMBL" id="BAAAMU010000020">
    <property type="protein sequence ID" value="GAA1633203.1"/>
    <property type="molecule type" value="Genomic_DNA"/>
</dbReference>
<protein>
    <recommendedName>
        <fullName evidence="3">Pentapeptide repeat-containing protein</fullName>
    </recommendedName>
</protein>
<dbReference type="RefSeq" id="WP_346105542.1">
    <property type="nucleotide sequence ID" value="NZ_BAAAMU010000020.1"/>
</dbReference>
<dbReference type="InterPro" id="IPR051082">
    <property type="entry name" value="Pentapeptide-BTB/POZ_domain"/>
</dbReference>
<gene>
    <name evidence="1" type="ORF">GCM10009733_032680</name>
</gene>
<dbReference type="SUPFAM" id="SSF141571">
    <property type="entry name" value="Pentapeptide repeat-like"/>
    <property type="match status" value="1"/>
</dbReference>
<evidence type="ECO:0000313" key="2">
    <source>
        <dbReference type="Proteomes" id="UP001500064"/>
    </source>
</evidence>
<name>A0ABN2F7T7_9ACTN</name>
<dbReference type="PANTHER" id="PTHR14136">
    <property type="entry name" value="BTB_POZ DOMAIN-CONTAINING PROTEIN KCTD9"/>
    <property type="match status" value="1"/>
</dbReference>
<organism evidence="1 2">
    <name type="scientific">Nonomuraea maheshkhaliensis</name>
    <dbReference type="NCBI Taxonomy" id="419590"/>
    <lineage>
        <taxon>Bacteria</taxon>
        <taxon>Bacillati</taxon>
        <taxon>Actinomycetota</taxon>
        <taxon>Actinomycetes</taxon>
        <taxon>Streptosporangiales</taxon>
        <taxon>Streptosporangiaceae</taxon>
        <taxon>Nonomuraea</taxon>
    </lineage>
</organism>
<dbReference type="PANTHER" id="PTHR14136:SF17">
    <property type="entry name" value="BTB_POZ DOMAIN-CONTAINING PROTEIN KCTD9"/>
    <property type="match status" value="1"/>
</dbReference>
<evidence type="ECO:0008006" key="3">
    <source>
        <dbReference type="Google" id="ProtNLM"/>
    </source>
</evidence>